<evidence type="ECO:0000256" key="5">
    <source>
        <dbReference type="ARBA" id="ARBA00022692"/>
    </source>
</evidence>
<feature type="transmembrane region" description="Helical" evidence="8">
    <location>
        <begin position="95"/>
        <end position="113"/>
    </location>
</feature>
<comment type="subcellular location">
    <subcellularLocation>
        <location evidence="1">Cell membrane</location>
        <topology evidence="1">Multi-pass membrane protein</topology>
    </subcellularLocation>
</comment>
<dbReference type="Pfam" id="PF01032">
    <property type="entry name" value="FecCD"/>
    <property type="match status" value="1"/>
</dbReference>
<gene>
    <name evidence="9" type="ORF">AB852_25290</name>
</gene>
<keyword evidence="5 8" id="KW-0812">Transmembrane</keyword>
<reference evidence="9 10" key="1">
    <citation type="submission" date="2015-06" db="EMBL/GenBank/DDBJ databases">
        <title>Cloning and characterization of the uncialamcin biosynthetic gene cluster.</title>
        <authorList>
            <person name="Yan X."/>
            <person name="Huang T."/>
            <person name="Ge H."/>
            <person name="Shen B."/>
        </authorList>
    </citation>
    <scope>NUCLEOTIDE SEQUENCE [LARGE SCALE GENOMIC DNA]</scope>
    <source>
        <strain evidence="9 10">DCA2648</strain>
    </source>
</reference>
<protein>
    <submittedName>
        <fullName evidence="9">Ferrichrome ABC transporter permease</fullName>
    </submittedName>
</protein>
<dbReference type="STRING" id="1048205.AB852_25290"/>
<evidence type="ECO:0000256" key="3">
    <source>
        <dbReference type="ARBA" id="ARBA00022448"/>
    </source>
</evidence>
<dbReference type="GO" id="GO:0005886">
    <property type="term" value="C:plasma membrane"/>
    <property type="evidence" value="ECO:0007669"/>
    <property type="project" value="UniProtKB-SubCell"/>
</dbReference>
<dbReference type="GO" id="GO:0033214">
    <property type="term" value="P:siderophore-iron import into cell"/>
    <property type="evidence" value="ECO:0007669"/>
    <property type="project" value="TreeGrafter"/>
</dbReference>
<dbReference type="CDD" id="cd06550">
    <property type="entry name" value="TM_ABC_iron-siderophores_like"/>
    <property type="match status" value="1"/>
</dbReference>
<dbReference type="EMBL" id="LFBV01000007">
    <property type="protein sequence ID" value="OKH92244.1"/>
    <property type="molecule type" value="Genomic_DNA"/>
</dbReference>
<keyword evidence="6 8" id="KW-1133">Transmembrane helix</keyword>
<keyword evidence="3" id="KW-0813">Transport</keyword>
<evidence type="ECO:0000256" key="6">
    <source>
        <dbReference type="ARBA" id="ARBA00022989"/>
    </source>
</evidence>
<feature type="transmembrane region" description="Helical" evidence="8">
    <location>
        <begin position="177"/>
        <end position="199"/>
    </location>
</feature>
<feature type="transmembrane region" description="Helical" evidence="8">
    <location>
        <begin position="335"/>
        <end position="354"/>
    </location>
</feature>
<feature type="transmembrane region" description="Helical" evidence="8">
    <location>
        <begin position="125"/>
        <end position="143"/>
    </location>
</feature>
<feature type="transmembrane region" description="Helical" evidence="8">
    <location>
        <begin position="267"/>
        <end position="288"/>
    </location>
</feature>
<feature type="transmembrane region" description="Helical" evidence="8">
    <location>
        <begin position="40"/>
        <end position="61"/>
    </location>
</feature>
<dbReference type="Proteomes" id="UP000186455">
    <property type="component" value="Unassembled WGS sequence"/>
</dbReference>
<evidence type="ECO:0000256" key="7">
    <source>
        <dbReference type="ARBA" id="ARBA00023136"/>
    </source>
</evidence>
<comment type="similarity">
    <text evidence="2">Belongs to the binding-protein-dependent transport system permease family. FecCD subfamily.</text>
</comment>
<dbReference type="InterPro" id="IPR000522">
    <property type="entry name" value="ABC_transptr_permease_BtuC"/>
</dbReference>
<accession>A0A1Q4V354</accession>
<keyword evidence="10" id="KW-1185">Reference proteome</keyword>
<keyword evidence="4" id="KW-1003">Cell membrane</keyword>
<evidence type="ECO:0000256" key="4">
    <source>
        <dbReference type="ARBA" id="ARBA00022475"/>
    </source>
</evidence>
<comment type="caution">
    <text evidence="9">The sequence shown here is derived from an EMBL/GenBank/DDBJ whole genome shotgun (WGS) entry which is preliminary data.</text>
</comment>
<evidence type="ECO:0000256" key="8">
    <source>
        <dbReference type="SAM" id="Phobius"/>
    </source>
</evidence>
<dbReference type="PANTHER" id="PTHR30472:SF24">
    <property type="entry name" value="FERRIC ENTEROBACTIN TRANSPORT SYSTEM PERMEASE PROTEIN FEPG"/>
    <property type="match status" value="1"/>
</dbReference>
<dbReference type="GO" id="GO:0022857">
    <property type="term" value="F:transmembrane transporter activity"/>
    <property type="evidence" value="ECO:0007669"/>
    <property type="project" value="InterPro"/>
</dbReference>
<feature type="transmembrane region" description="Helical" evidence="8">
    <location>
        <begin position="150"/>
        <end position="171"/>
    </location>
</feature>
<evidence type="ECO:0000256" key="1">
    <source>
        <dbReference type="ARBA" id="ARBA00004651"/>
    </source>
</evidence>
<evidence type="ECO:0000256" key="2">
    <source>
        <dbReference type="ARBA" id="ARBA00007935"/>
    </source>
</evidence>
<proteinExistence type="inferred from homology"/>
<dbReference type="AlphaFoldDB" id="A0A1Q4V354"/>
<feature type="transmembrane region" description="Helical" evidence="8">
    <location>
        <begin position="220"/>
        <end position="240"/>
    </location>
</feature>
<dbReference type="SUPFAM" id="SSF81345">
    <property type="entry name" value="ABC transporter involved in vitamin B12 uptake, BtuC"/>
    <property type="match status" value="1"/>
</dbReference>
<keyword evidence="7 8" id="KW-0472">Membrane</keyword>
<sequence length="362" mass="36582">MKTRSAPDLPVPPAPVAPPPRAAGLLRLGRTVAVPVDTRAVLVSVALLVLLAVAAVATLTLGRLGIPLRDLPSALFGEPRGMDKLILDRLRGPRLVTGIGAGAAFGVAGALFQSVTRNPLGSPDVIGLSGGAGAGAATVALLAPGFPVSVGALVGAVVAMAVVYLATGTGFGDPGRLVVAGIGVSALTAALTQYVVYAVERDQATVLSSYLNGSLATRDWTDASTIWGLLLVAVPLTLLISRSLTISEMGDELTTALGTDPRRTRTAAVVLSTALAAGAVTVAGPIAFISLTAPQIARRLAPAPGPRIALSALTGATLLVLADLAAQHLPLTDDLPVGIYTMALGGVYLGYLLVREWKKGTL</sequence>
<dbReference type="InterPro" id="IPR037294">
    <property type="entry name" value="ABC_BtuC-like"/>
</dbReference>
<dbReference type="PANTHER" id="PTHR30472">
    <property type="entry name" value="FERRIC ENTEROBACTIN TRANSPORT SYSTEM PERMEASE PROTEIN"/>
    <property type="match status" value="1"/>
</dbReference>
<evidence type="ECO:0000313" key="9">
    <source>
        <dbReference type="EMBL" id="OKH92244.1"/>
    </source>
</evidence>
<name>A0A1Q4V354_9ACTN</name>
<evidence type="ECO:0000313" key="10">
    <source>
        <dbReference type="Proteomes" id="UP000186455"/>
    </source>
</evidence>
<dbReference type="RefSeq" id="WP_073792569.1">
    <property type="nucleotide sequence ID" value="NZ_LFBV01000007.1"/>
</dbReference>
<dbReference type="Gene3D" id="1.10.3470.10">
    <property type="entry name" value="ABC transporter involved in vitamin B12 uptake, BtuC"/>
    <property type="match status" value="1"/>
</dbReference>
<organism evidence="9 10">
    <name type="scientific">Streptomyces uncialis</name>
    <dbReference type="NCBI Taxonomy" id="1048205"/>
    <lineage>
        <taxon>Bacteria</taxon>
        <taxon>Bacillati</taxon>
        <taxon>Actinomycetota</taxon>
        <taxon>Actinomycetes</taxon>
        <taxon>Kitasatosporales</taxon>
        <taxon>Streptomycetaceae</taxon>
        <taxon>Streptomyces</taxon>
    </lineage>
</organism>